<dbReference type="CDD" id="cd07377">
    <property type="entry name" value="WHTH_GntR"/>
    <property type="match status" value="1"/>
</dbReference>
<dbReference type="Gene3D" id="1.20.120.530">
    <property type="entry name" value="GntR ligand-binding domain-like"/>
    <property type="match status" value="1"/>
</dbReference>
<sequence length="260" mass="28315">MSADIDTAILFGTPRDRRSLPDMIAETLLSAINEGRLTPGEQLPIEIELAKQLGVGRTSLREAIQKLKAFGVLEVRKGVGTFIVEGNRMEPVHSFVKWCAENEFEVTELFEARMSLEIAAAGLAAERATSDDIARLHAASQAHRSAAEIDALIDTDERFHDALVLAAHNSLINQLYSMLVPGLREFRRMSLAIPASAHRSGTTHDAIANAITSHDPVASRRAAVTHLWTLYSSVGSAAKTTSSKNKGGRGIADKRAWFFD</sequence>
<protein>
    <submittedName>
        <fullName evidence="5">FadR/GntR family transcriptional regulator</fullName>
    </submittedName>
</protein>
<accession>A0ABW0NV72</accession>
<dbReference type="InterPro" id="IPR000524">
    <property type="entry name" value="Tscrpt_reg_HTH_GntR"/>
</dbReference>
<dbReference type="PANTHER" id="PTHR43537:SF5">
    <property type="entry name" value="UXU OPERON TRANSCRIPTIONAL REGULATOR"/>
    <property type="match status" value="1"/>
</dbReference>
<keyword evidence="1" id="KW-0805">Transcription regulation</keyword>
<reference evidence="6" key="1">
    <citation type="journal article" date="2019" name="Int. J. Syst. Evol. Microbiol.">
        <title>The Global Catalogue of Microorganisms (GCM) 10K type strain sequencing project: providing services to taxonomists for standard genome sequencing and annotation.</title>
        <authorList>
            <consortium name="The Broad Institute Genomics Platform"/>
            <consortium name="The Broad Institute Genome Sequencing Center for Infectious Disease"/>
            <person name="Wu L."/>
            <person name="Ma J."/>
        </authorList>
    </citation>
    <scope>NUCLEOTIDE SEQUENCE [LARGE SCALE GENOMIC DNA]</scope>
    <source>
        <strain evidence="6">CGMCC 4.6997</strain>
    </source>
</reference>
<dbReference type="RefSeq" id="WP_386740930.1">
    <property type="nucleotide sequence ID" value="NZ_JBHSMG010000004.1"/>
</dbReference>
<dbReference type="InterPro" id="IPR036388">
    <property type="entry name" value="WH-like_DNA-bd_sf"/>
</dbReference>
<evidence type="ECO:0000259" key="4">
    <source>
        <dbReference type="PROSITE" id="PS50949"/>
    </source>
</evidence>
<evidence type="ECO:0000256" key="3">
    <source>
        <dbReference type="ARBA" id="ARBA00023163"/>
    </source>
</evidence>
<keyword evidence="3" id="KW-0804">Transcription</keyword>
<dbReference type="Pfam" id="PF00392">
    <property type="entry name" value="GntR"/>
    <property type="match status" value="1"/>
</dbReference>
<gene>
    <name evidence="5" type="ORF">ACFPJ4_13270</name>
</gene>
<dbReference type="PROSITE" id="PS50949">
    <property type="entry name" value="HTH_GNTR"/>
    <property type="match status" value="1"/>
</dbReference>
<feature type="domain" description="HTH gntR-type" evidence="4">
    <location>
        <begin position="18"/>
        <end position="86"/>
    </location>
</feature>
<dbReference type="Proteomes" id="UP001596039">
    <property type="component" value="Unassembled WGS sequence"/>
</dbReference>
<dbReference type="SUPFAM" id="SSF48008">
    <property type="entry name" value="GntR ligand-binding domain-like"/>
    <property type="match status" value="1"/>
</dbReference>
<keyword evidence="6" id="KW-1185">Reference proteome</keyword>
<keyword evidence="2" id="KW-0238">DNA-binding</keyword>
<dbReference type="Pfam" id="PF07729">
    <property type="entry name" value="FCD"/>
    <property type="match status" value="1"/>
</dbReference>
<proteinExistence type="predicted"/>
<evidence type="ECO:0000256" key="2">
    <source>
        <dbReference type="ARBA" id="ARBA00023125"/>
    </source>
</evidence>
<dbReference type="InterPro" id="IPR036390">
    <property type="entry name" value="WH_DNA-bd_sf"/>
</dbReference>
<evidence type="ECO:0000256" key="1">
    <source>
        <dbReference type="ARBA" id="ARBA00023015"/>
    </source>
</evidence>
<dbReference type="InterPro" id="IPR008920">
    <property type="entry name" value="TF_FadR/GntR_C"/>
</dbReference>
<name>A0ABW0NV72_9MICO</name>
<dbReference type="Gene3D" id="1.10.10.10">
    <property type="entry name" value="Winged helix-like DNA-binding domain superfamily/Winged helix DNA-binding domain"/>
    <property type="match status" value="1"/>
</dbReference>
<dbReference type="SUPFAM" id="SSF46785">
    <property type="entry name" value="Winged helix' DNA-binding domain"/>
    <property type="match status" value="1"/>
</dbReference>
<dbReference type="EMBL" id="JBHSMG010000004">
    <property type="protein sequence ID" value="MFC5503213.1"/>
    <property type="molecule type" value="Genomic_DNA"/>
</dbReference>
<dbReference type="SMART" id="SM00345">
    <property type="entry name" value="HTH_GNTR"/>
    <property type="match status" value="1"/>
</dbReference>
<dbReference type="SMART" id="SM00895">
    <property type="entry name" value="FCD"/>
    <property type="match status" value="1"/>
</dbReference>
<dbReference type="PANTHER" id="PTHR43537">
    <property type="entry name" value="TRANSCRIPTIONAL REGULATOR, GNTR FAMILY"/>
    <property type="match status" value="1"/>
</dbReference>
<evidence type="ECO:0000313" key="6">
    <source>
        <dbReference type="Proteomes" id="UP001596039"/>
    </source>
</evidence>
<evidence type="ECO:0000313" key="5">
    <source>
        <dbReference type="EMBL" id="MFC5503213.1"/>
    </source>
</evidence>
<organism evidence="5 6">
    <name type="scientific">Lysinimonas soli</name>
    <dbReference type="NCBI Taxonomy" id="1074233"/>
    <lineage>
        <taxon>Bacteria</taxon>
        <taxon>Bacillati</taxon>
        <taxon>Actinomycetota</taxon>
        <taxon>Actinomycetes</taxon>
        <taxon>Micrococcales</taxon>
        <taxon>Microbacteriaceae</taxon>
        <taxon>Lysinimonas</taxon>
    </lineage>
</organism>
<dbReference type="InterPro" id="IPR011711">
    <property type="entry name" value="GntR_C"/>
</dbReference>
<dbReference type="PRINTS" id="PR00035">
    <property type="entry name" value="HTHGNTR"/>
</dbReference>
<comment type="caution">
    <text evidence="5">The sequence shown here is derived from an EMBL/GenBank/DDBJ whole genome shotgun (WGS) entry which is preliminary data.</text>
</comment>